<reference evidence="2" key="1">
    <citation type="journal article" date="2019" name="PLoS Negl. Trop. Dis.">
        <title>Revisiting the worldwide diversity of Leptospira species in the environment.</title>
        <authorList>
            <person name="Vincent A.T."/>
            <person name="Schiettekatte O."/>
            <person name="Bourhy P."/>
            <person name="Veyrier F.J."/>
            <person name="Picardeau M."/>
        </authorList>
    </citation>
    <scope>NUCLEOTIDE SEQUENCE [LARGE SCALE GENOMIC DNA]</scope>
    <source>
        <strain evidence="2">201800287</strain>
    </source>
</reference>
<keyword evidence="1" id="KW-0812">Transmembrane</keyword>
<keyword evidence="1" id="KW-0472">Membrane</keyword>
<dbReference type="EMBL" id="RQFK01000026">
    <property type="protein sequence ID" value="TGK82090.1"/>
    <property type="molecule type" value="Genomic_DNA"/>
</dbReference>
<name>A0A4R9I7U1_9LEPT</name>
<keyword evidence="1" id="KW-1133">Transmembrane helix</keyword>
<dbReference type="RefSeq" id="WP_135601929.1">
    <property type="nucleotide sequence ID" value="NZ_RQFK01000026.1"/>
</dbReference>
<evidence type="ECO:0000313" key="3">
    <source>
        <dbReference type="Proteomes" id="UP000298009"/>
    </source>
</evidence>
<dbReference type="OrthoDB" id="1430796at2"/>
<organism evidence="2 3">
    <name type="scientific">Leptospira noumeaensis</name>
    <dbReference type="NCBI Taxonomy" id="2484964"/>
    <lineage>
        <taxon>Bacteria</taxon>
        <taxon>Pseudomonadati</taxon>
        <taxon>Spirochaetota</taxon>
        <taxon>Spirochaetia</taxon>
        <taxon>Leptospirales</taxon>
        <taxon>Leptospiraceae</taxon>
        <taxon>Leptospira</taxon>
    </lineage>
</organism>
<accession>A0A4R9I7U1</accession>
<comment type="caution">
    <text evidence="2">The sequence shown here is derived from an EMBL/GenBank/DDBJ whole genome shotgun (WGS) entry which is preliminary data.</text>
</comment>
<proteinExistence type="predicted"/>
<sequence>MFFIKSFIILLISILTYFGLFFSFEPKDFTNDLTGLKFNTKEVFAYHSERAWNGDGYSIQIFEISEETAQYFLTPKKDFFNEFPLLPEYQNHWTKVNWKKTPIQKNELLYLKFALDGSYNIEATINRKTEIPSKLVTSILNESNNYYAYFYNSHGDGWVGDIDLFIISPKRKMLIMINHNT</sequence>
<evidence type="ECO:0000256" key="1">
    <source>
        <dbReference type="SAM" id="Phobius"/>
    </source>
</evidence>
<feature type="transmembrane region" description="Helical" evidence="1">
    <location>
        <begin position="7"/>
        <end position="24"/>
    </location>
</feature>
<evidence type="ECO:0000313" key="2">
    <source>
        <dbReference type="EMBL" id="TGK82090.1"/>
    </source>
</evidence>
<dbReference type="Proteomes" id="UP000298009">
    <property type="component" value="Unassembled WGS sequence"/>
</dbReference>
<dbReference type="AlphaFoldDB" id="A0A4R9I7U1"/>
<protein>
    <submittedName>
        <fullName evidence="2">Uncharacterized protein</fullName>
    </submittedName>
</protein>
<keyword evidence="3" id="KW-1185">Reference proteome</keyword>
<gene>
    <name evidence="2" type="ORF">EHQ24_12520</name>
</gene>